<keyword evidence="1" id="KW-1133">Transmembrane helix</keyword>
<keyword evidence="3" id="KW-1185">Reference proteome</keyword>
<dbReference type="AlphaFoldDB" id="J4GI94"/>
<dbReference type="EMBL" id="HE797375">
    <property type="protein sequence ID" value="CCM06523.1"/>
    <property type="molecule type" value="Genomic_DNA"/>
</dbReference>
<gene>
    <name evidence="2" type="ORF">FIBRA_08796</name>
</gene>
<dbReference type="GeneID" id="24101423"/>
<dbReference type="STRING" id="599839.J4GI94"/>
<dbReference type="RefSeq" id="XP_012185806.1">
    <property type="nucleotide sequence ID" value="XM_012330416.1"/>
</dbReference>
<protein>
    <submittedName>
        <fullName evidence="2">Uncharacterized protein</fullName>
    </submittedName>
</protein>
<feature type="transmembrane region" description="Helical" evidence="1">
    <location>
        <begin position="58"/>
        <end position="78"/>
    </location>
</feature>
<feature type="transmembrane region" description="Helical" evidence="1">
    <location>
        <begin position="6"/>
        <end position="32"/>
    </location>
</feature>
<keyword evidence="1" id="KW-0472">Membrane</keyword>
<evidence type="ECO:0000313" key="2">
    <source>
        <dbReference type="EMBL" id="CCM06523.1"/>
    </source>
</evidence>
<accession>J4GI94</accession>
<evidence type="ECO:0000313" key="3">
    <source>
        <dbReference type="Proteomes" id="UP000006352"/>
    </source>
</evidence>
<dbReference type="InParanoid" id="J4GI94"/>
<reference evidence="2 3" key="1">
    <citation type="journal article" date="2012" name="Appl. Environ. Microbiol.">
        <title>Short-read sequencing for genomic analysis of the brown rot fungus Fibroporia radiculosa.</title>
        <authorList>
            <person name="Tang J.D."/>
            <person name="Perkins A.D."/>
            <person name="Sonstegard T.S."/>
            <person name="Schroeder S.G."/>
            <person name="Burgess S.C."/>
            <person name="Diehl S.V."/>
        </authorList>
    </citation>
    <scope>NUCLEOTIDE SEQUENCE [LARGE SCALE GENOMIC DNA]</scope>
    <source>
        <strain evidence="2 3">TFFH 294</strain>
    </source>
</reference>
<feature type="transmembrane region" description="Helical" evidence="1">
    <location>
        <begin position="84"/>
        <end position="112"/>
    </location>
</feature>
<name>J4GI94_9APHY</name>
<proteinExistence type="predicted"/>
<evidence type="ECO:0000256" key="1">
    <source>
        <dbReference type="SAM" id="Phobius"/>
    </source>
</evidence>
<keyword evidence="1" id="KW-0812">Transmembrane</keyword>
<sequence length="169" mass="19192">MASTTILTAILILTWFILAVLILLFTLAFFYFRETYKVEVILTHQPTTPIIYSSPLPLLTYLVVNQISPITAVTLAVINDHPNLLLLTLLGFFLLLSLLSTLALALIIPLLLRLTIRHLEREHQWAFNIATTAQCPLPHTTTNLPVIATNRNGNNLTQVYFEYIREHQD</sequence>
<dbReference type="HOGENOM" id="CLU_104703_0_0_1"/>
<dbReference type="Proteomes" id="UP000006352">
    <property type="component" value="Unassembled WGS sequence"/>
</dbReference>
<organism evidence="2 3">
    <name type="scientific">Fibroporia radiculosa</name>
    <dbReference type="NCBI Taxonomy" id="599839"/>
    <lineage>
        <taxon>Eukaryota</taxon>
        <taxon>Fungi</taxon>
        <taxon>Dikarya</taxon>
        <taxon>Basidiomycota</taxon>
        <taxon>Agaricomycotina</taxon>
        <taxon>Agaricomycetes</taxon>
        <taxon>Polyporales</taxon>
        <taxon>Fibroporiaceae</taxon>
        <taxon>Fibroporia</taxon>
    </lineage>
</organism>